<reference evidence="3" key="1">
    <citation type="submission" date="2025-08" db="UniProtKB">
        <authorList>
            <consortium name="RefSeq"/>
        </authorList>
    </citation>
    <scope>IDENTIFICATION</scope>
    <source>
        <tissue evidence="3">Whole larval tissue</tissue>
    </source>
</reference>
<accession>A0A9R0ERV5</accession>
<name>A0A9R0ERV5_SPOFR</name>
<evidence type="ECO:0000313" key="3">
    <source>
        <dbReference type="RefSeq" id="XP_035453494.2"/>
    </source>
</evidence>
<dbReference type="AlphaFoldDB" id="A0A9R0ERV5"/>
<sequence length="121" mass="14123">MRVMRVEFKNSQLVLIQSLVKFFTKIPVTYTGVRAFLYTSDITENFHIGLALLRAAITQLTRHGPGKQFWCVHVAFTDMEPTRQERRWSSNQDHYKYDGSPETPERCRNLKENQVTVLCGE</sequence>
<keyword evidence="2" id="KW-1185">Reference proteome</keyword>
<gene>
    <name evidence="3" type="primary">LOC118278415</name>
</gene>
<evidence type="ECO:0000313" key="2">
    <source>
        <dbReference type="Proteomes" id="UP000829999"/>
    </source>
</evidence>
<evidence type="ECO:0000256" key="1">
    <source>
        <dbReference type="SAM" id="MobiDB-lite"/>
    </source>
</evidence>
<dbReference type="Proteomes" id="UP000829999">
    <property type="component" value="Chromosome 24"/>
</dbReference>
<proteinExistence type="predicted"/>
<feature type="region of interest" description="Disordered" evidence="1">
    <location>
        <begin position="83"/>
        <end position="106"/>
    </location>
</feature>
<organism evidence="2 3">
    <name type="scientific">Spodoptera frugiperda</name>
    <name type="common">Fall armyworm</name>
    <dbReference type="NCBI Taxonomy" id="7108"/>
    <lineage>
        <taxon>Eukaryota</taxon>
        <taxon>Metazoa</taxon>
        <taxon>Ecdysozoa</taxon>
        <taxon>Arthropoda</taxon>
        <taxon>Hexapoda</taxon>
        <taxon>Insecta</taxon>
        <taxon>Pterygota</taxon>
        <taxon>Neoptera</taxon>
        <taxon>Endopterygota</taxon>
        <taxon>Lepidoptera</taxon>
        <taxon>Glossata</taxon>
        <taxon>Ditrysia</taxon>
        <taxon>Noctuoidea</taxon>
        <taxon>Noctuidae</taxon>
        <taxon>Amphipyrinae</taxon>
        <taxon>Spodoptera</taxon>
    </lineage>
</organism>
<dbReference type="RefSeq" id="XP_035453494.2">
    <property type="nucleotide sequence ID" value="XM_035597601.2"/>
</dbReference>
<protein>
    <submittedName>
        <fullName evidence="3">Uncharacterized protein LOC118278415</fullName>
    </submittedName>
</protein>
<dbReference type="GeneID" id="118278415"/>